<dbReference type="GO" id="GO:0005816">
    <property type="term" value="C:spindle pole body"/>
    <property type="evidence" value="ECO:0007669"/>
    <property type="project" value="TreeGrafter"/>
</dbReference>
<feature type="compositionally biased region" description="Basic and acidic residues" evidence="1">
    <location>
        <begin position="745"/>
        <end position="757"/>
    </location>
</feature>
<dbReference type="GO" id="GO:0030473">
    <property type="term" value="P:nuclear migration along microtubule"/>
    <property type="evidence" value="ECO:0007669"/>
    <property type="project" value="TreeGrafter"/>
</dbReference>
<feature type="compositionally biased region" description="Low complexity" evidence="1">
    <location>
        <begin position="27"/>
        <end position="46"/>
    </location>
</feature>
<reference evidence="3 4" key="1">
    <citation type="journal article" date="2012" name="Appl. Environ. Microbiol.">
        <title>Short-read sequencing for genomic analysis of the brown rot fungus Fibroporia radiculosa.</title>
        <authorList>
            <person name="Tang J.D."/>
            <person name="Perkins A.D."/>
            <person name="Sonstegard T.S."/>
            <person name="Schroeder S.G."/>
            <person name="Burgess S.C."/>
            <person name="Diehl S.V."/>
        </authorList>
    </citation>
    <scope>NUCLEOTIDE SEQUENCE [LARGE SCALE GENOMIC DNA]</scope>
    <source>
        <strain evidence="3 4">TFFH 294</strain>
    </source>
</reference>
<evidence type="ECO:0000313" key="4">
    <source>
        <dbReference type="Proteomes" id="UP000006352"/>
    </source>
</evidence>
<feature type="compositionally biased region" description="Low complexity" evidence="1">
    <location>
        <begin position="1"/>
        <end position="19"/>
    </location>
</feature>
<dbReference type="Proteomes" id="UP000006352">
    <property type="component" value="Unassembled WGS sequence"/>
</dbReference>
<dbReference type="GO" id="GO:0051293">
    <property type="term" value="P:establishment of spindle localization"/>
    <property type="evidence" value="ECO:0007669"/>
    <property type="project" value="TreeGrafter"/>
</dbReference>
<dbReference type="AlphaFoldDB" id="J4GNQ6"/>
<name>J4GNQ6_9APHY</name>
<feature type="domain" description="GAR" evidence="2">
    <location>
        <begin position="761"/>
        <end position="843"/>
    </location>
</feature>
<dbReference type="InParanoid" id="J4GNQ6"/>
<feature type="compositionally biased region" description="Polar residues" evidence="1">
    <location>
        <begin position="538"/>
        <end position="553"/>
    </location>
</feature>
<dbReference type="STRING" id="599839.J4GNQ6"/>
<dbReference type="OrthoDB" id="5559380at2759"/>
<sequence>MVSLSISSSNSSRSSSVHSSRSHSSLRHVSPSPSNFSLSSSGSSSNLDDDENLTITLNRPLFNGNGKEKSHEDLHLLAVSTRMTELSYSISDLQTRIFEIQELRHKSQSANEASNATGVIDQSLASLDERMDIASTGIKSVNETLEPLLQSSQKTPVDNESLSEEDTIMLRKHAALMTEWEGLQKDVQVLREELKEDKWLTVFRTVTDQADGMMSSLEKAVNRCQDFIWKMHKHGLDDSLSPSSSTSSIRSDKSPLNIEVFTSLLDSFEAKKKHYMPATAKVLSIIDKGVQDRVTKNGECLRRHAESTQRWRNLQERISRTDTEMEVVRKLIMSGDTTPSNMSEAGSSASGATSKSKKKNGLLSTPPTRQVKERTQSSNTLSRSISPFRKLARRFTRSSKPPATPAAPKSPARVPSSEPVRTLKHRASMLHFMGSQPQTPMTPSHKHSHSLTPESSPSSKKLERLEVNSTLKHRPAWNSSTKVESEDRSATVKSSPRRPSISGLYRSSDQVPPVPPLYPPYNRSVSRSSMASSRPWSPVTSSVSTAHSSNTPFSMYRPPSRSQAQTPGPPSSMYRPPSRSEAHGIPMSPRTRPKTPSHIPAPSTSHYRSMSGSPSDGGWEREDSLSSVVSPGLGLSHSHSSSISSIPARPPSRSMIPIPSVHVSAASRPSSAMSQFRPESSMSFRDATDGARTPDAITTMRMTPRPMLQHRMPPSSFRDSPSASPRTPGPSSRPPSRVDAVTSGGEREGFGKPEHEYVPINPRDPLDAEVAHVANSLAHCLLIERIDPPLRGTPKEGEEIRAQYAFTGPLARKVVNCKLTTLARPGAKGVTRKVMCRVGGGTC</sequence>
<dbReference type="EMBL" id="HE797050">
    <property type="protein sequence ID" value="CCM01805.1"/>
    <property type="molecule type" value="Genomic_DNA"/>
</dbReference>
<gene>
    <name evidence="3" type="ORF">FIBRA_03872</name>
</gene>
<evidence type="ECO:0000259" key="2">
    <source>
        <dbReference type="PROSITE" id="PS51460"/>
    </source>
</evidence>
<feature type="compositionally biased region" description="Low complexity" evidence="1">
    <location>
        <begin position="520"/>
        <end position="537"/>
    </location>
</feature>
<feature type="compositionally biased region" description="Low complexity" evidence="1">
    <location>
        <begin position="450"/>
        <end position="459"/>
    </location>
</feature>
<evidence type="ECO:0000313" key="3">
    <source>
        <dbReference type="EMBL" id="CCM01805.1"/>
    </source>
</evidence>
<protein>
    <recommendedName>
        <fullName evidence="2">GAR domain-containing protein</fullName>
    </recommendedName>
</protein>
<dbReference type="GeneID" id="24096716"/>
<dbReference type="RefSeq" id="XP_012181088.1">
    <property type="nucleotide sequence ID" value="XM_012325698.1"/>
</dbReference>
<dbReference type="InterPro" id="IPR013889">
    <property type="entry name" value="Karyogamy_KAR9"/>
</dbReference>
<dbReference type="GO" id="GO:0005938">
    <property type="term" value="C:cell cortex"/>
    <property type="evidence" value="ECO:0007669"/>
    <property type="project" value="TreeGrafter"/>
</dbReference>
<feature type="compositionally biased region" description="Low complexity" evidence="1">
    <location>
        <begin position="398"/>
        <end position="413"/>
    </location>
</feature>
<feature type="compositionally biased region" description="Polar residues" evidence="1">
    <location>
        <begin position="667"/>
        <end position="683"/>
    </location>
</feature>
<feature type="region of interest" description="Disordered" evidence="1">
    <location>
        <begin position="333"/>
        <end position="419"/>
    </location>
</feature>
<keyword evidence="4" id="KW-1185">Reference proteome</keyword>
<proteinExistence type="predicted"/>
<feature type="compositionally biased region" description="Low complexity" evidence="1">
    <location>
        <begin position="343"/>
        <end position="354"/>
    </location>
</feature>
<dbReference type="PANTHER" id="PTHR37271:SF1">
    <property type="entry name" value="KARYOGAMY PROTEIN KAR9"/>
    <property type="match status" value="1"/>
</dbReference>
<feature type="region of interest" description="Disordered" evidence="1">
    <location>
        <begin position="1"/>
        <end position="49"/>
    </location>
</feature>
<dbReference type="Pfam" id="PF08580">
    <property type="entry name" value="KAR9"/>
    <property type="match status" value="1"/>
</dbReference>
<dbReference type="HOGENOM" id="CLU_333989_0_0_1"/>
<dbReference type="PANTHER" id="PTHR37271">
    <property type="entry name" value="KARYOGAMY PROTEIN KAR9"/>
    <property type="match status" value="1"/>
</dbReference>
<accession>J4GNQ6</accession>
<dbReference type="InterPro" id="IPR003108">
    <property type="entry name" value="GAR_dom"/>
</dbReference>
<feature type="region of interest" description="Disordered" evidence="1">
    <location>
        <begin position="434"/>
        <end position="757"/>
    </location>
</feature>
<dbReference type="PROSITE" id="PS51460">
    <property type="entry name" value="GAR"/>
    <property type="match status" value="1"/>
</dbReference>
<dbReference type="GO" id="GO:0043332">
    <property type="term" value="C:mating projection tip"/>
    <property type="evidence" value="ECO:0007669"/>
    <property type="project" value="TreeGrafter"/>
</dbReference>
<feature type="compositionally biased region" description="Polar residues" evidence="1">
    <location>
        <begin position="602"/>
        <end position="614"/>
    </location>
</feature>
<feature type="compositionally biased region" description="Polar residues" evidence="1">
    <location>
        <begin position="376"/>
        <end position="385"/>
    </location>
</feature>
<organism evidence="3 4">
    <name type="scientific">Fibroporia radiculosa</name>
    <dbReference type="NCBI Taxonomy" id="599839"/>
    <lineage>
        <taxon>Eukaryota</taxon>
        <taxon>Fungi</taxon>
        <taxon>Dikarya</taxon>
        <taxon>Basidiomycota</taxon>
        <taxon>Agaricomycotina</taxon>
        <taxon>Agaricomycetes</taxon>
        <taxon>Polyporales</taxon>
        <taxon>Fibroporiaceae</taxon>
        <taxon>Fibroporia</taxon>
    </lineage>
</organism>
<feature type="compositionally biased region" description="Low complexity" evidence="1">
    <location>
        <begin position="625"/>
        <end position="660"/>
    </location>
</feature>
<evidence type="ECO:0000256" key="1">
    <source>
        <dbReference type="SAM" id="MobiDB-lite"/>
    </source>
</evidence>
<dbReference type="GO" id="GO:0008017">
    <property type="term" value="F:microtubule binding"/>
    <property type="evidence" value="ECO:0007669"/>
    <property type="project" value="InterPro"/>
</dbReference>